<dbReference type="InterPro" id="IPR002491">
    <property type="entry name" value="ABC_transptr_periplasmic_BD"/>
</dbReference>
<feature type="domain" description="HTH araC/xylS-type" evidence="4">
    <location>
        <begin position="183"/>
        <end position="280"/>
    </location>
</feature>
<sequence>MRRSCYPGTYALHYQGTDELHIESQTTAELSEREGYTFGFVMDEIVRVTLEDETHRRTDKVLTGELFFVPPNCRCTLKNRETHRASIILIRFQSIRAPQAHVENSRSASSETSGFMEMTELQLHSFRMPHIRHWIPDFLSDCGQQDIALYYQLQSHLYMMAASFATFLQSPKLVDDNLVEYVEQTKQYMLEHFNQTMDIEEMARLSGSSRRFYQAFRGITGLSPHKFVTTIRLNRSLGLLGNAPTSVMEVAHTVGYSDELYFSRLFKKHMGLSPTEYIKNAQVRIANLCLIFHGDLAVLGITPKVSLPKDWWQEEDIEPYMDQIRNCQPDVILTGPLPDELSERLSHIAPVTTIRWHQYSWKETLLIIAELIGLSSVAQRWLSYFDMKVENAREHIREHLGGKPFLLVSAFEEHCRVYGLTNKKMKDLFYDELQLTPPKPAEQISFLDTYTLSEVASLDCDNVLFFVSTSLTNEYCINLEESWRRLKRERSNEQQQCLLIRHQGLLTYNATMHDSLIDETVYHLLSK</sequence>
<accession>A0A6G3ZZ11</accession>
<dbReference type="Pfam" id="PF12833">
    <property type="entry name" value="HTH_18"/>
    <property type="match status" value="1"/>
</dbReference>
<dbReference type="SUPFAM" id="SSF46689">
    <property type="entry name" value="Homeodomain-like"/>
    <property type="match status" value="2"/>
</dbReference>
<keyword evidence="2" id="KW-0238">DNA-binding</keyword>
<dbReference type="SMART" id="SM00342">
    <property type="entry name" value="HTH_ARAC"/>
    <property type="match status" value="1"/>
</dbReference>
<dbReference type="InterPro" id="IPR020449">
    <property type="entry name" value="Tscrpt_reg_AraC-type_HTH"/>
</dbReference>
<proteinExistence type="predicted"/>
<evidence type="ECO:0000256" key="1">
    <source>
        <dbReference type="ARBA" id="ARBA00023015"/>
    </source>
</evidence>
<dbReference type="SUPFAM" id="SSF53807">
    <property type="entry name" value="Helical backbone' metal receptor"/>
    <property type="match status" value="1"/>
</dbReference>
<dbReference type="Pfam" id="PF01497">
    <property type="entry name" value="Peripla_BP_2"/>
    <property type="match status" value="1"/>
</dbReference>
<dbReference type="Gene3D" id="1.10.10.60">
    <property type="entry name" value="Homeodomain-like"/>
    <property type="match status" value="1"/>
</dbReference>
<dbReference type="InterPro" id="IPR009057">
    <property type="entry name" value="Homeodomain-like_sf"/>
</dbReference>
<protein>
    <submittedName>
        <fullName evidence="5">AraC family transcriptional regulator</fullName>
    </submittedName>
</protein>
<evidence type="ECO:0000259" key="4">
    <source>
        <dbReference type="PROSITE" id="PS01124"/>
    </source>
</evidence>
<keyword evidence="1" id="KW-0805">Transcription regulation</keyword>
<comment type="caution">
    <text evidence="5">The sequence shown here is derived from an EMBL/GenBank/DDBJ whole genome shotgun (WGS) entry which is preliminary data.</text>
</comment>
<organism evidence="5">
    <name type="scientific">Paenibacillus sp. SYP-B3998</name>
    <dbReference type="NCBI Taxonomy" id="2678564"/>
    <lineage>
        <taxon>Bacteria</taxon>
        <taxon>Bacillati</taxon>
        <taxon>Bacillota</taxon>
        <taxon>Bacilli</taxon>
        <taxon>Bacillales</taxon>
        <taxon>Paenibacillaceae</taxon>
        <taxon>Paenibacillus</taxon>
    </lineage>
</organism>
<dbReference type="GO" id="GO:0003700">
    <property type="term" value="F:DNA-binding transcription factor activity"/>
    <property type="evidence" value="ECO:0007669"/>
    <property type="project" value="InterPro"/>
</dbReference>
<dbReference type="PANTHER" id="PTHR46796:SF13">
    <property type="entry name" value="HTH-TYPE TRANSCRIPTIONAL ACTIVATOR RHAS"/>
    <property type="match status" value="1"/>
</dbReference>
<dbReference type="GO" id="GO:0043565">
    <property type="term" value="F:sequence-specific DNA binding"/>
    <property type="evidence" value="ECO:0007669"/>
    <property type="project" value="InterPro"/>
</dbReference>
<dbReference type="InterPro" id="IPR050204">
    <property type="entry name" value="AraC_XylS_family_regulators"/>
</dbReference>
<dbReference type="AlphaFoldDB" id="A0A6G3ZZ11"/>
<evidence type="ECO:0000256" key="2">
    <source>
        <dbReference type="ARBA" id="ARBA00023125"/>
    </source>
</evidence>
<dbReference type="EMBL" id="JAAIKC010000005">
    <property type="protein sequence ID" value="NEW07456.1"/>
    <property type="molecule type" value="Genomic_DNA"/>
</dbReference>
<gene>
    <name evidence="5" type="ORF">GK047_15735</name>
</gene>
<reference evidence="5" key="1">
    <citation type="submission" date="2020-02" db="EMBL/GenBank/DDBJ databases">
        <authorList>
            <person name="Shen X.-R."/>
            <person name="Zhang Y.-X."/>
        </authorList>
    </citation>
    <scope>NUCLEOTIDE SEQUENCE</scope>
    <source>
        <strain evidence="5">SYP-B3998</strain>
    </source>
</reference>
<keyword evidence="3" id="KW-0804">Transcription</keyword>
<dbReference type="PRINTS" id="PR00032">
    <property type="entry name" value="HTHARAC"/>
</dbReference>
<dbReference type="RefSeq" id="WP_163948460.1">
    <property type="nucleotide sequence ID" value="NZ_JAAIKC010000005.1"/>
</dbReference>
<dbReference type="PROSITE" id="PS00041">
    <property type="entry name" value="HTH_ARAC_FAMILY_1"/>
    <property type="match status" value="1"/>
</dbReference>
<evidence type="ECO:0000313" key="5">
    <source>
        <dbReference type="EMBL" id="NEW07456.1"/>
    </source>
</evidence>
<dbReference type="InterPro" id="IPR018060">
    <property type="entry name" value="HTH_AraC"/>
</dbReference>
<dbReference type="PROSITE" id="PS01124">
    <property type="entry name" value="HTH_ARAC_FAMILY_2"/>
    <property type="match status" value="1"/>
</dbReference>
<evidence type="ECO:0000256" key="3">
    <source>
        <dbReference type="ARBA" id="ARBA00023163"/>
    </source>
</evidence>
<dbReference type="Gene3D" id="3.40.50.1980">
    <property type="entry name" value="Nitrogenase molybdenum iron protein domain"/>
    <property type="match status" value="2"/>
</dbReference>
<name>A0A6G3ZZ11_9BACL</name>
<dbReference type="PANTHER" id="PTHR46796">
    <property type="entry name" value="HTH-TYPE TRANSCRIPTIONAL ACTIVATOR RHAS-RELATED"/>
    <property type="match status" value="1"/>
</dbReference>
<dbReference type="InterPro" id="IPR018062">
    <property type="entry name" value="HTH_AraC-typ_CS"/>
</dbReference>